<proteinExistence type="predicted"/>
<evidence type="ECO:0000313" key="4">
    <source>
        <dbReference type="Proteomes" id="UP000292082"/>
    </source>
</evidence>
<organism evidence="2">
    <name type="scientific">Dichomitus squalens</name>
    <dbReference type="NCBI Taxonomy" id="114155"/>
    <lineage>
        <taxon>Eukaryota</taxon>
        <taxon>Fungi</taxon>
        <taxon>Dikarya</taxon>
        <taxon>Basidiomycota</taxon>
        <taxon>Agaricomycotina</taxon>
        <taxon>Agaricomycetes</taxon>
        <taxon>Polyporales</taxon>
        <taxon>Polyporaceae</taxon>
        <taxon>Dichomitus</taxon>
    </lineage>
</organism>
<dbReference type="EMBL" id="ML145124">
    <property type="protein sequence ID" value="TBU58505.1"/>
    <property type="molecule type" value="Genomic_DNA"/>
</dbReference>
<evidence type="ECO:0000313" key="2">
    <source>
        <dbReference type="EMBL" id="TBU31961.1"/>
    </source>
</evidence>
<feature type="compositionally biased region" description="Basic and acidic residues" evidence="1">
    <location>
        <begin position="110"/>
        <end position="124"/>
    </location>
</feature>
<evidence type="ECO:0000256" key="1">
    <source>
        <dbReference type="SAM" id="MobiDB-lite"/>
    </source>
</evidence>
<accession>A0A4Q9MZE2</accession>
<dbReference type="AlphaFoldDB" id="A0A4Q9MZE2"/>
<dbReference type="Proteomes" id="UP000292957">
    <property type="component" value="Unassembled WGS sequence"/>
</dbReference>
<feature type="region of interest" description="Disordered" evidence="1">
    <location>
        <begin position="91"/>
        <end position="159"/>
    </location>
</feature>
<protein>
    <submittedName>
        <fullName evidence="2">Uncharacterized protein</fullName>
    </submittedName>
</protein>
<evidence type="ECO:0000313" key="3">
    <source>
        <dbReference type="EMBL" id="TBU58505.1"/>
    </source>
</evidence>
<name>A0A4Q9MZE2_9APHY</name>
<gene>
    <name evidence="3" type="ORF">BD310DRAFT_479712</name>
    <name evidence="2" type="ORF">BD311DRAFT_82137</name>
</gene>
<dbReference type="EMBL" id="ML143397">
    <property type="protein sequence ID" value="TBU31961.1"/>
    <property type="molecule type" value="Genomic_DNA"/>
</dbReference>
<reference evidence="2 4" key="1">
    <citation type="submission" date="2019-01" db="EMBL/GenBank/DDBJ databases">
        <title>Draft genome sequences of three monokaryotic isolates of the white-rot basidiomycete fungus Dichomitus squalens.</title>
        <authorList>
            <consortium name="DOE Joint Genome Institute"/>
            <person name="Lopez S.C."/>
            <person name="Andreopoulos B."/>
            <person name="Pangilinan J."/>
            <person name="Lipzen A."/>
            <person name="Riley R."/>
            <person name="Ahrendt S."/>
            <person name="Ng V."/>
            <person name="Barry K."/>
            <person name="Daum C."/>
            <person name="Grigoriev I.V."/>
            <person name="Hilden K.S."/>
            <person name="Makela M.R."/>
            <person name="de Vries R.P."/>
        </authorList>
    </citation>
    <scope>NUCLEOTIDE SEQUENCE [LARGE SCALE GENOMIC DNA]</scope>
    <source>
        <strain evidence="3 4">CBS 464.89</strain>
        <strain evidence="2">OM18370.1</strain>
    </source>
</reference>
<dbReference type="Proteomes" id="UP000292082">
    <property type="component" value="Unassembled WGS sequence"/>
</dbReference>
<keyword evidence="4" id="KW-1185">Reference proteome</keyword>
<feature type="region of interest" description="Disordered" evidence="1">
    <location>
        <begin position="226"/>
        <end position="258"/>
    </location>
</feature>
<sequence>MDHLHFDFALFDELFSDRHRLISFLLNSPKAHLNASPNAFMCFRKVLHYLLVIKGVRIPSESSFSKQAGIIYQPYKVFWAAVKEEVRSEYDRRGWGETHEAEKAKKKAEKAREAAEKAAEKAEAAAKTSGRSILEPAYTSPEPKLKRSAGGTLNTKTRKGDARYTPYAVSSSAIRSFSSSASRTRALVSGLLEERDCGMPTAAFASVGTTSSSAPSHMDWPSVVSASSLDGERARGRSSNSVPDYNTPLPLAPAPRSHGMLSETTTANYPWGAPFPPTTAPEQIHVHEYAPLNQHFPQYQHQPQYQYEHLGAELRNGNEGSQVWPSHNTYQPGIDQAVQPPLLASQPYAPRLPDTFLSHPSRTAEIPLGRIYDYRPADQEDQLLFPSSSAGAHALNSISALLSSPHTQPTLMQHLQEQSSSFLPESALLDVLCLPDNLLAVPEDVQAQKEESLEPTRWC</sequence>
<feature type="compositionally biased region" description="Basic and acidic residues" evidence="1">
    <location>
        <begin position="91"/>
        <end position="103"/>
    </location>
</feature>